<dbReference type="EnsemblPlants" id="KQJ88399">
    <property type="protein sequence ID" value="KQJ88399"/>
    <property type="gene ID" value="BRADI_4g17435v3"/>
</dbReference>
<dbReference type="Proteomes" id="UP000008810">
    <property type="component" value="Chromosome 4"/>
</dbReference>
<gene>
    <name evidence="1" type="ORF">BRADI_4g17435v3</name>
</gene>
<evidence type="ECO:0000313" key="1">
    <source>
        <dbReference type="EMBL" id="KQJ88399.1"/>
    </source>
</evidence>
<dbReference type="EMBL" id="CM000883">
    <property type="protein sequence ID" value="KQJ88399.1"/>
    <property type="molecule type" value="Genomic_DNA"/>
</dbReference>
<reference evidence="1 2" key="1">
    <citation type="journal article" date="2010" name="Nature">
        <title>Genome sequencing and analysis of the model grass Brachypodium distachyon.</title>
        <authorList>
            <consortium name="International Brachypodium Initiative"/>
        </authorList>
    </citation>
    <scope>NUCLEOTIDE SEQUENCE [LARGE SCALE GENOMIC DNA]</scope>
    <source>
        <strain evidence="1 2">Bd21</strain>
    </source>
</reference>
<reference evidence="2" key="3">
    <citation type="submission" date="2018-08" db="UniProtKB">
        <authorList>
            <consortium name="EnsemblPlants"/>
        </authorList>
    </citation>
    <scope>IDENTIFICATION</scope>
    <source>
        <strain evidence="2">cv. Bd21</strain>
    </source>
</reference>
<evidence type="ECO:0000313" key="3">
    <source>
        <dbReference type="Proteomes" id="UP000008810"/>
    </source>
</evidence>
<name>A0A0Q3ELF1_BRADI</name>
<sequence>MLVTGLDLVDLELKLRSQCHRLVVRGIRSRPTTGFCICFAPLELDGVTDERSSAEMSRMVEVFVRSYFDSLGSTIILIRASEMKFWCYIEAGSDRFSTYEWGIIELSGRTYFASVGYSVPFPTCNLFVFDQSV</sequence>
<organism evidence="1">
    <name type="scientific">Brachypodium distachyon</name>
    <name type="common">Purple false brome</name>
    <name type="synonym">Trachynia distachya</name>
    <dbReference type="NCBI Taxonomy" id="15368"/>
    <lineage>
        <taxon>Eukaryota</taxon>
        <taxon>Viridiplantae</taxon>
        <taxon>Streptophyta</taxon>
        <taxon>Embryophyta</taxon>
        <taxon>Tracheophyta</taxon>
        <taxon>Spermatophyta</taxon>
        <taxon>Magnoliopsida</taxon>
        <taxon>Liliopsida</taxon>
        <taxon>Poales</taxon>
        <taxon>Poaceae</taxon>
        <taxon>BOP clade</taxon>
        <taxon>Pooideae</taxon>
        <taxon>Stipodae</taxon>
        <taxon>Brachypodieae</taxon>
        <taxon>Brachypodium</taxon>
    </lineage>
</organism>
<proteinExistence type="predicted"/>
<keyword evidence="3" id="KW-1185">Reference proteome</keyword>
<reference evidence="1" key="2">
    <citation type="submission" date="2017-06" db="EMBL/GenBank/DDBJ databases">
        <title>WGS assembly of Brachypodium distachyon.</title>
        <authorList>
            <consortium name="The International Brachypodium Initiative"/>
            <person name="Lucas S."/>
            <person name="Harmon-Smith M."/>
            <person name="Lail K."/>
            <person name="Tice H."/>
            <person name="Grimwood J."/>
            <person name="Bruce D."/>
            <person name="Barry K."/>
            <person name="Shu S."/>
            <person name="Lindquist E."/>
            <person name="Wang M."/>
            <person name="Pitluck S."/>
            <person name="Vogel J.P."/>
            <person name="Garvin D.F."/>
            <person name="Mockler T.C."/>
            <person name="Schmutz J."/>
            <person name="Rokhsar D."/>
            <person name="Bevan M.W."/>
        </authorList>
    </citation>
    <scope>NUCLEOTIDE SEQUENCE</scope>
    <source>
        <strain evidence="1">Bd21</strain>
    </source>
</reference>
<protein>
    <submittedName>
        <fullName evidence="1 2">Uncharacterized protein</fullName>
    </submittedName>
</protein>
<accession>A0A0Q3ELF1</accession>
<evidence type="ECO:0000313" key="2">
    <source>
        <dbReference type="EnsemblPlants" id="KQJ88399"/>
    </source>
</evidence>
<dbReference type="Gramene" id="KQJ88399">
    <property type="protein sequence ID" value="KQJ88399"/>
    <property type="gene ID" value="BRADI_4g17435v3"/>
</dbReference>
<dbReference type="InParanoid" id="A0A0Q3ELF1"/>
<dbReference type="AlphaFoldDB" id="A0A0Q3ELF1"/>